<evidence type="ECO:0000256" key="6">
    <source>
        <dbReference type="ARBA" id="ARBA00022723"/>
    </source>
</evidence>
<evidence type="ECO:0000259" key="11">
    <source>
        <dbReference type="Pfam" id="PF00384"/>
    </source>
</evidence>
<dbReference type="Pfam" id="PF00384">
    <property type="entry name" value="Molybdopterin"/>
    <property type="match status" value="1"/>
</dbReference>
<gene>
    <name evidence="13" type="ORF">SAVMC3_27380</name>
</gene>
<keyword evidence="4" id="KW-0004">4Fe-4S</keyword>
<dbReference type="FunFam" id="2.40.40.20:FF:000005">
    <property type="entry name" value="Periplasmic nitrate reductase"/>
    <property type="match status" value="1"/>
</dbReference>
<dbReference type="Gene3D" id="3.40.50.740">
    <property type="match status" value="1"/>
</dbReference>
<organism evidence="13">
    <name type="scientific">Streptomyces avermitilis</name>
    <dbReference type="NCBI Taxonomy" id="33903"/>
    <lineage>
        <taxon>Bacteria</taxon>
        <taxon>Bacillati</taxon>
        <taxon>Actinomycetota</taxon>
        <taxon>Actinomycetes</taxon>
        <taxon>Kitasatosporales</taxon>
        <taxon>Streptomycetaceae</taxon>
        <taxon>Streptomyces</taxon>
    </lineage>
</organism>
<evidence type="ECO:0000256" key="8">
    <source>
        <dbReference type="ARBA" id="ARBA00023004"/>
    </source>
</evidence>
<dbReference type="CDD" id="cd02791">
    <property type="entry name" value="MopB_CT_Nitrate-R-NapA-like"/>
    <property type="match status" value="1"/>
</dbReference>
<protein>
    <submittedName>
        <fullName evidence="13">Uncharacterized protein</fullName>
    </submittedName>
</protein>
<dbReference type="InterPro" id="IPR006657">
    <property type="entry name" value="MoPterin_dinucl-bd_dom"/>
</dbReference>
<keyword evidence="7" id="KW-0560">Oxidoreductase</keyword>
<comment type="similarity">
    <text evidence="3">Belongs to the prokaryotic molybdopterin-containing oxidoreductase family. NasA/NapA/NarB subfamily.</text>
</comment>
<evidence type="ECO:0000313" key="13">
    <source>
        <dbReference type="EMBL" id="BBJ50109.1"/>
    </source>
</evidence>
<keyword evidence="8" id="KW-0408">Iron</keyword>
<dbReference type="EMBL" id="AP019621">
    <property type="protein sequence ID" value="BBJ50109.1"/>
    <property type="molecule type" value="Genomic_DNA"/>
</dbReference>
<dbReference type="InterPro" id="IPR050123">
    <property type="entry name" value="Prok_molybdopt-oxidoreductase"/>
</dbReference>
<feature type="domain" description="Molybdopterin dinucleotide-binding" evidence="12">
    <location>
        <begin position="291"/>
        <end position="402"/>
    </location>
</feature>
<dbReference type="GO" id="GO:0042128">
    <property type="term" value="P:nitrate assimilation"/>
    <property type="evidence" value="ECO:0007669"/>
    <property type="project" value="UniProtKB-KW"/>
</dbReference>
<dbReference type="Gene3D" id="2.40.40.20">
    <property type="match status" value="1"/>
</dbReference>
<dbReference type="PANTHER" id="PTHR43105">
    <property type="entry name" value="RESPIRATORY NITRATE REDUCTASE"/>
    <property type="match status" value="1"/>
</dbReference>
<comment type="cofactor">
    <cofactor evidence="2">
        <name>[4Fe-4S] cluster</name>
        <dbReference type="ChEBI" id="CHEBI:49883"/>
    </cofactor>
</comment>
<dbReference type="SUPFAM" id="SSF50692">
    <property type="entry name" value="ADC-like"/>
    <property type="match status" value="1"/>
</dbReference>
<dbReference type="SUPFAM" id="SSF53706">
    <property type="entry name" value="Formate dehydrogenase/DMSO reductase, domains 1-3"/>
    <property type="match status" value="1"/>
</dbReference>
<dbReference type="InterPro" id="IPR006656">
    <property type="entry name" value="Mopterin_OxRdtase"/>
</dbReference>
<dbReference type="Gene3D" id="3.40.228.10">
    <property type="entry name" value="Dimethylsulfoxide Reductase, domain 2"/>
    <property type="match status" value="1"/>
</dbReference>
<accession>A0A499VMH4</accession>
<feature type="domain" description="Molybdopterin oxidoreductase" evidence="11">
    <location>
        <begin position="1"/>
        <end position="195"/>
    </location>
</feature>
<dbReference type="GO" id="GO:0016491">
    <property type="term" value="F:oxidoreductase activity"/>
    <property type="evidence" value="ECO:0007669"/>
    <property type="project" value="UniProtKB-KW"/>
</dbReference>
<dbReference type="PANTHER" id="PTHR43105:SF9">
    <property type="entry name" value="NADPH-FE(3+) OXIDOREDUCTASE SUBUNIT ALPHA"/>
    <property type="match status" value="1"/>
</dbReference>
<comment type="cofactor">
    <cofactor evidence="1">
        <name>Mo-bis(molybdopterin guanine dinucleotide)</name>
        <dbReference type="ChEBI" id="CHEBI:60539"/>
    </cofactor>
</comment>
<evidence type="ECO:0000256" key="9">
    <source>
        <dbReference type="ARBA" id="ARBA00023014"/>
    </source>
</evidence>
<keyword evidence="6" id="KW-0479">Metal-binding</keyword>
<reference evidence="13" key="1">
    <citation type="submission" date="2019-04" db="EMBL/GenBank/DDBJ databases">
        <title>Draft genome sequences of Streptomyces avermitilis MC3.</title>
        <authorList>
            <person name="Komaki H."/>
            <person name="Tamura T."/>
            <person name="Hosoyama A."/>
        </authorList>
    </citation>
    <scope>NUCLEOTIDE SEQUENCE</scope>
    <source>
        <strain evidence="13">MC3</strain>
    </source>
</reference>
<evidence type="ECO:0000256" key="2">
    <source>
        <dbReference type="ARBA" id="ARBA00001966"/>
    </source>
</evidence>
<proteinExistence type="inferred from homology"/>
<evidence type="ECO:0000256" key="1">
    <source>
        <dbReference type="ARBA" id="ARBA00001942"/>
    </source>
</evidence>
<dbReference type="InterPro" id="IPR041957">
    <property type="entry name" value="CT_Nitrate-R-NapA-like"/>
</dbReference>
<evidence type="ECO:0000256" key="10">
    <source>
        <dbReference type="ARBA" id="ARBA00023063"/>
    </source>
</evidence>
<evidence type="ECO:0000256" key="7">
    <source>
        <dbReference type="ARBA" id="ARBA00023002"/>
    </source>
</evidence>
<evidence type="ECO:0000256" key="5">
    <source>
        <dbReference type="ARBA" id="ARBA00022505"/>
    </source>
</evidence>
<keyword evidence="10" id="KW-0534">Nitrate assimilation</keyword>
<dbReference type="GO" id="GO:0043546">
    <property type="term" value="F:molybdopterin cofactor binding"/>
    <property type="evidence" value="ECO:0007669"/>
    <property type="project" value="InterPro"/>
</dbReference>
<keyword evidence="5" id="KW-0500">Molybdenum</keyword>
<dbReference type="AlphaFoldDB" id="A0A499VMH4"/>
<evidence type="ECO:0000256" key="3">
    <source>
        <dbReference type="ARBA" id="ARBA00008747"/>
    </source>
</evidence>
<dbReference type="GO" id="GO:0051539">
    <property type="term" value="F:4 iron, 4 sulfur cluster binding"/>
    <property type="evidence" value="ECO:0007669"/>
    <property type="project" value="UniProtKB-KW"/>
</dbReference>
<dbReference type="GO" id="GO:0046872">
    <property type="term" value="F:metal ion binding"/>
    <property type="evidence" value="ECO:0007669"/>
    <property type="project" value="UniProtKB-KW"/>
</dbReference>
<evidence type="ECO:0000256" key="4">
    <source>
        <dbReference type="ARBA" id="ARBA00022485"/>
    </source>
</evidence>
<keyword evidence="9" id="KW-0411">Iron-sulfur</keyword>
<dbReference type="GO" id="GO:0016020">
    <property type="term" value="C:membrane"/>
    <property type="evidence" value="ECO:0007669"/>
    <property type="project" value="TreeGrafter"/>
</dbReference>
<name>A0A499VMH4_STRAX</name>
<sequence length="430" mass="46201">MGLNQSTHGTWNTNALVNLHLATGAICRPGSGPLSLTGQPNAMGGREMGYMGPGLPGQRSVLVDEERAFVEELWELAPGTIRADGVGRGTVEMFRKMADGDIKACWIICTNPVASVANRKTVIEGLEAAEFVVTQDVFADTETNAYADVVLPGALWTESPGVLVNSERVLTLARPVVEPPGEATADWRLIAAVAREMGYTEGFAYESAEQVFEEIKRAWNPKTGWDLRGVTYERLRSTPVQWPAARADGPARNPVRYVADGLVFPTASGRAVFHARPHLPAAELPDDDFPFVLNTGRVQHQWHTLTKTGKVAKLNKLNPGPFVEVHPRDAAALGVVDGDSVEVASRRGRAVLPAVVTDRVQPGCCFAPFHWNDLFGEYLSINAVTSDAVDPLSFQPEFKVCAVALARVASPPSALPVRSLDAAPPAPTAA</sequence>
<dbReference type="InterPro" id="IPR009010">
    <property type="entry name" value="Asp_de-COase-like_dom_sf"/>
</dbReference>
<dbReference type="Pfam" id="PF01568">
    <property type="entry name" value="Molydop_binding"/>
    <property type="match status" value="1"/>
</dbReference>
<evidence type="ECO:0000259" key="12">
    <source>
        <dbReference type="Pfam" id="PF01568"/>
    </source>
</evidence>